<dbReference type="InterPro" id="IPR011005">
    <property type="entry name" value="Dihydropteroate_synth-like_sf"/>
</dbReference>
<keyword evidence="8 9" id="KW-0289">Folate biosynthesis</keyword>
<gene>
    <name evidence="11" type="primary">folP</name>
    <name evidence="11" type="ORF">NQF64_05350</name>
</gene>
<feature type="domain" description="Pterin-binding" evidence="10">
    <location>
        <begin position="24"/>
        <end position="271"/>
    </location>
</feature>
<accession>A0ABT3WA71</accession>
<dbReference type="InterPro" id="IPR045031">
    <property type="entry name" value="DHP_synth-like"/>
</dbReference>
<evidence type="ECO:0000256" key="6">
    <source>
        <dbReference type="ARBA" id="ARBA00022723"/>
    </source>
</evidence>
<dbReference type="EMBL" id="JANIDW010000002">
    <property type="protein sequence ID" value="MCX5614669.1"/>
    <property type="molecule type" value="Genomic_DNA"/>
</dbReference>
<keyword evidence="7 9" id="KW-0460">Magnesium</keyword>
<protein>
    <recommendedName>
        <fullName evidence="4 9">Dihydropteroate synthase</fullName>
        <shortName evidence="9">DHPS</shortName>
        <ecNumber evidence="4 9">2.5.1.15</ecNumber>
    </recommendedName>
    <alternativeName>
        <fullName evidence="9">Dihydropteroate pyrophosphorylase</fullName>
    </alternativeName>
</protein>
<evidence type="ECO:0000256" key="3">
    <source>
        <dbReference type="ARBA" id="ARBA00004763"/>
    </source>
</evidence>
<name>A0ABT3WA71_9PROT</name>
<evidence type="ECO:0000256" key="5">
    <source>
        <dbReference type="ARBA" id="ARBA00022679"/>
    </source>
</evidence>
<evidence type="ECO:0000256" key="1">
    <source>
        <dbReference type="ARBA" id="ARBA00000012"/>
    </source>
</evidence>
<dbReference type="PROSITE" id="PS00793">
    <property type="entry name" value="DHPS_2"/>
    <property type="match status" value="1"/>
</dbReference>
<dbReference type="InterPro" id="IPR006390">
    <property type="entry name" value="DHP_synth_dom"/>
</dbReference>
<comment type="similarity">
    <text evidence="9">Belongs to the DHPS family.</text>
</comment>
<evidence type="ECO:0000256" key="9">
    <source>
        <dbReference type="RuleBase" id="RU361205"/>
    </source>
</evidence>
<dbReference type="GO" id="GO:0004156">
    <property type="term" value="F:dihydropteroate synthase activity"/>
    <property type="evidence" value="ECO:0007669"/>
    <property type="project" value="UniProtKB-EC"/>
</dbReference>
<dbReference type="CDD" id="cd00739">
    <property type="entry name" value="DHPS"/>
    <property type="match status" value="1"/>
</dbReference>
<dbReference type="EC" id="2.5.1.15" evidence="4 9"/>
<evidence type="ECO:0000259" key="10">
    <source>
        <dbReference type="PROSITE" id="PS50972"/>
    </source>
</evidence>
<evidence type="ECO:0000313" key="11">
    <source>
        <dbReference type="EMBL" id="MCX5614669.1"/>
    </source>
</evidence>
<evidence type="ECO:0000256" key="2">
    <source>
        <dbReference type="ARBA" id="ARBA00001946"/>
    </source>
</evidence>
<dbReference type="PANTHER" id="PTHR20941">
    <property type="entry name" value="FOLATE SYNTHESIS PROTEINS"/>
    <property type="match status" value="1"/>
</dbReference>
<dbReference type="NCBIfam" id="TIGR01496">
    <property type="entry name" value="DHPS"/>
    <property type="match status" value="1"/>
</dbReference>
<dbReference type="InterPro" id="IPR000489">
    <property type="entry name" value="Pterin-binding_dom"/>
</dbReference>
<dbReference type="Proteomes" id="UP001165648">
    <property type="component" value="Unassembled WGS sequence"/>
</dbReference>
<comment type="cofactor">
    <cofactor evidence="2 9">
        <name>Mg(2+)</name>
        <dbReference type="ChEBI" id="CHEBI:18420"/>
    </cofactor>
</comment>
<dbReference type="PANTHER" id="PTHR20941:SF1">
    <property type="entry name" value="FOLIC ACID SYNTHESIS PROTEIN FOL1"/>
    <property type="match status" value="1"/>
</dbReference>
<evidence type="ECO:0000313" key="12">
    <source>
        <dbReference type="Proteomes" id="UP001165648"/>
    </source>
</evidence>
<dbReference type="SUPFAM" id="SSF51717">
    <property type="entry name" value="Dihydropteroate synthetase-like"/>
    <property type="match status" value="1"/>
</dbReference>
<comment type="function">
    <text evidence="9">Catalyzes the condensation of para-aminobenzoate (pABA) with 6-hydroxymethyl-7,8-dihydropterin diphosphate (DHPt-PP) to form 7,8-dihydropteroate (H2Pte), the immediate precursor of folate derivatives.</text>
</comment>
<comment type="catalytic activity">
    <reaction evidence="1">
        <text>(7,8-dihydropterin-6-yl)methyl diphosphate + 4-aminobenzoate = 7,8-dihydropteroate + diphosphate</text>
        <dbReference type="Rhea" id="RHEA:19949"/>
        <dbReference type="ChEBI" id="CHEBI:17836"/>
        <dbReference type="ChEBI" id="CHEBI:17839"/>
        <dbReference type="ChEBI" id="CHEBI:33019"/>
        <dbReference type="ChEBI" id="CHEBI:72950"/>
        <dbReference type="EC" id="2.5.1.15"/>
    </reaction>
</comment>
<comment type="pathway">
    <text evidence="3 9">Cofactor biosynthesis; tetrahydrofolate biosynthesis; 7,8-dihydrofolate from 2-amino-4-hydroxy-6-hydroxymethyl-7,8-dihydropteridine diphosphate and 4-aminobenzoate: step 1/2.</text>
</comment>
<reference evidence="11 12" key="1">
    <citation type="submission" date="2022-07" db="EMBL/GenBank/DDBJ databases">
        <title>Bombella genomes.</title>
        <authorList>
            <person name="Harer L."/>
            <person name="Styblova S."/>
            <person name="Ehrmann M."/>
        </authorList>
    </citation>
    <scope>NUCLEOTIDE SEQUENCE [LARGE SCALE GENOMIC DNA]</scope>
    <source>
        <strain evidence="11 12">TMW 2.2558</strain>
    </source>
</reference>
<keyword evidence="6 9" id="KW-0479">Metal-binding</keyword>
<dbReference type="Gene3D" id="3.20.20.20">
    <property type="entry name" value="Dihydropteroate synthase-like"/>
    <property type="match status" value="1"/>
</dbReference>
<evidence type="ECO:0000256" key="7">
    <source>
        <dbReference type="ARBA" id="ARBA00022842"/>
    </source>
</evidence>
<proteinExistence type="inferred from homology"/>
<dbReference type="Pfam" id="PF00809">
    <property type="entry name" value="Pterin_bind"/>
    <property type="match status" value="1"/>
</dbReference>
<evidence type="ECO:0000256" key="4">
    <source>
        <dbReference type="ARBA" id="ARBA00012458"/>
    </source>
</evidence>
<keyword evidence="12" id="KW-1185">Reference proteome</keyword>
<dbReference type="PROSITE" id="PS50972">
    <property type="entry name" value="PTERIN_BINDING"/>
    <property type="match status" value="1"/>
</dbReference>
<evidence type="ECO:0000256" key="8">
    <source>
        <dbReference type="ARBA" id="ARBA00022909"/>
    </source>
</evidence>
<dbReference type="PROSITE" id="PS00792">
    <property type="entry name" value="DHPS_1"/>
    <property type="match status" value="1"/>
</dbReference>
<organism evidence="11 12">
    <name type="scientific">Bombella saccharophila</name>
    <dbReference type="NCBI Taxonomy" id="2967338"/>
    <lineage>
        <taxon>Bacteria</taxon>
        <taxon>Pseudomonadati</taxon>
        <taxon>Pseudomonadota</taxon>
        <taxon>Alphaproteobacteria</taxon>
        <taxon>Acetobacterales</taxon>
        <taxon>Acetobacteraceae</taxon>
        <taxon>Bombella</taxon>
    </lineage>
</organism>
<keyword evidence="5 9" id="KW-0808">Transferase</keyword>
<sequence>MKPTLVEQIAAYGPSDLTSPGRCPLIMGIVNVTPDSFSDGGQFFTPEAALQQARLLRAQGADVLDLGAESTRPGFTPVEADEEWIRLASVIPPLVDEGAVLSIDTTKASVARRALKAGAQMINDVWGLQADPAMASVVAEGGAVVAVMHNRQEVTPQLDLWDEWQRFFDHSLTLAEQAGIAREKIMLDPGIGFGKTVEQNLWAIRHMRALGAYYERPILLGVSRKSLFGKLLGREVEARLPATLATHLYGAAEGACMVRVHDVQAHKDALTMAALLAGRDEGAACAMVGETA</sequence>
<comment type="caution">
    <text evidence="11">The sequence shown here is derived from an EMBL/GenBank/DDBJ whole genome shotgun (WGS) entry which is preliminary data.</text>
</comment>
<dbReference type="RefSeq" id="WP_099026490.1">
    <property type="nucleotide sequence ID" value="NZ_JANIDW010000002.1"/>
</dbReference>